<feature type="domain" description="Ion transport" evidence="10">
    <location>
        <begin position="892"/>
        <end position="1123"/>
    </location>
</feature>
<keyword evidence="6 9" id="KW-0472">Membrane</keyword>
<evidence type="ECO:0000256" key="4">
    <source>
        <dbReference type="ARBA" id="ARBA00022989"/>
    </source>
</evidence>
<feature type="region of interest" description="Disordered" evidence="8">
    <location>
        <begin position="1286"/>
        <end position="1312"/>
    </location>
</feature>
<reference evidence="13 14" key="1">
    <citation type="journal article" date="2016" name="Genome Biol. Evol.">
        <title>Gene Family Evolution Reflects Adaptation to Soil Environmental Stressors in the Genome of the Collembolan Orchesella cincta.</title>
        <authorList>
            <person name="Faddeeva-Vakhrusheva A."/>
            <person name="Derks M.F."/>
            <person name="Anvar S.Y."/>
            <person name="Agamennone V."/>
            <person name="Suring W."/>
            <person name="Smit S."/>
            <person name="van Straalen N.M."/>
            <person name="Roelofs D."/>
        </authorList>
    </citation>
    <scope>NUCLEOTIDE SEQUENCE [LARGE SCALE GENOMIC DNA]</scope>
    <source>
        <tissue evidence="13">Mixed pool</tissue>
    </source>
</reference>
<feature type="domain" description="TRPM-like" evidence="12">
    <location>
        <begin position="413"/>
        <end position="667"/>
    </location>
</feature>
<evidence type="ECO:0000259" key="12">
    <source>
        <dbReference type="Pfam" id="PF25508"/>
    </source>
</evidence>
<dbReference type="PANTHER" id="PTHR13800:SF1">
    <property type="entry name" value="TRANSIENT RECEPTOR POTENTIAL CATION CHANNEL TRPM"/>
    <property type="match status" value="1"/>
</dbReference>
<dbReference type="STRING" id="48709.A0A1D2NL52"/>
<evidence type="ECO:0000256" key="5">
    <source>
        <dbReference type="ARBA" id="ARBA00023065"/>
    </source>
</evidence>
<keyword evidence="4 9" id="KW-1133">Transmembrane helix</keyword>
<feature type="transmembrane region" description="Helical" evidence="9">
    <location>
        <begin position="887"/>
        <end position="904"/>
    </location>
</feature>
<feature type="transmembrane region" description="Helical" evidence="9">
    <location>
        <begin position="1087"/>
        <end position="1115"/>
    </location>
</feature>
<gene>
    <name evidence="13" type="ORF">Ocin01_00696</name>
</gene>
<sequence>MNITKRECATFIASPGSESLCQCGRRKVDHGDFVKHQHRHEVWSPSVHTKVFNTDAYGTVLFEQEHRKAHYVRLSYDTNPELVLQLMTYVWNVEPPKLIISVRGGSTNFEMSTRLGKIFQTGLIKAAKSTNAWVFTNGLNSGVAKHVGSALNNERWVGGNKRGKVISVGIPPWGLVEARDDLTGRNRDKVYSPMEHAQSKLLQLNSRHSNFILVDNGSIGKFGGENYLRRRLEKCIASHPISPNRGCDTPVVVVVLEGGFYTLRQITDYLYDEPPVPVIIFSATGRTADLVAWVLRKVHNEHEFEKLKDEIYHKIIHLFNISINQCSFLYKELKSIYMRKSLITVFNPNATTSEDDFDAAILSSIFRSQHWTPLQALNSKEMQKKFFSRIRLSLLQQLSLTLVWDRVDIADAEVFIYGREWSRDHLEQAMMEALVSNRLDFVNLLLEHGLNMQSFLTASRLEFLYSLDKVPTTLILSLLSEFAKIRANREKRNSLSNNDTSNDLTLHDVGVALSHMMGHVFKSRYVHIVAKLQSTNAGTPADREIQSQTFLQPFDDLFIWAVITKRHEMSKLLWPHGQGALAKALVAVKLNKYLAGEINALEKSFTNVSVEYVNYSEEWENLALSLLDSCYRSDGKLARQLLTMELECFSKQTCLSLAVFAQHRMLLGHPCCQLLLADLWMGALNIKSNATLKIMLGIFCPPLAILWEYKSTEELKMLPHEEKDESYLGGSATDREKDSSPVLLTTGRFHTDPVSNCELISLKSDTDPIESKMLLDSCKESTVLHQRKTDLATVVNTVLANLREHKHLQGMQSGEHGEAGEKLIKTGYVHVHNVGDQTKESLRTDVKAVVNNYGRVSNFVTTKQSLRVWSKFVEFQKSPVTNFYRHMFAYVAFVIAFAYVILYPQDPDNPGWVECYVISYFVTNLFECIRDFLHIEALSFSQRLSGFQQDFWQFGDFVASCVCLFVAVVLRFVGHFEYGMLTYKISSIYWNLRLYKYLGAHRFVGPKIVMMRRMLTHMVYFATIILVIIISFGMAREAIRFPNLHPELRDIAEGFLEPYVMMFGEVDLDALTPPCGDDDDEYANCPVGYWIIPFAWIVYMLVANILIVNVLIAVFNGIYQEIDAIAVEVWMFHRFNFVMEFEQKPILPPPFIILCHIRMVLISVYKRFFSCLCEEELLESSLEDDDRPHIIMGNNDHRLKTFLSKAEQSIVFDFEEDNVDNLMLLYKDKNVINTPDAAMAYRLGIGTEKFTIQQMKVGLGELHAEMESQKAKLEKLIGYWEMDMASNQDDGDGKKEGKETKPSAGQSEDAISTATSLDALIY</sequence>
<keyword evidence="7" id="KW-0407">Ion channel</keyword>
<dbReference type="GO" id="GO:0005886">
    <property type="term" value="C:plasma membrane"/>
    <property type="evidence" value="ECO:0007669"/>
    <property type="project" value="TreeGrafter"/>
</dbReference>
<keyword evidence="3 9" id="KW-0812">Transmembrane</keyword>
<feature type="compositionally biased region" description="Polar residues" evidence="8">
    <location>
        <begin position="1303"/>
        <end position="1312"/>
    </location>
</feature>
<protein>
    <submittedName>
        <fullName evidence="13">Transient receptor potential cation channel trpm</fullName>
    </submittedName>
</protein>
<feature type="transmembrane region" description="Helical" evidence="9">
    <location>
        <begin position="690"/>
        <end position="709"/>
    </location>
</feature>
<dbReference type="PANTHER" id="PTHR13800">
    <property type="entry name" value="TRANSIENT RECEPTOR POTENTIAL CATION CHANNEL, SUBFAMILY M, MEMBER 6"/>
    <property type="match status" value="1"/>
</dbReference>
<name>A0A1D2NL52_ORCCI</name>
<feature type="transmembrane region" description="Helical" evidence="9">
    <location>
        <begin position="951"/>
        <end position="974"/>
    </location>
</feature>
<organism evidence="13 14">
    <name type="scientific">Orchesella cincta</name>
    <name type="common">Springtail</name>
    <name type="synonym">Podura cincta</name>
    <dbReference type="NCBI Taxonomy" id="48709"/>
    <lineage>
        <taxon>Eukaryota</taxon>
        <taxon>Metazoa</taxon>
        <taxon>Ecdysozoa</taxon>
        <taxon>Arthropoda</taxon>
        <taxon>Hexapoda</taxon>
        <taxon>Collembola</taxon>
        <taxon>Entomobryomorpha</taxon>
        <taxon>Entomobryoidea</taxon>
        <taxon>Orchesellidae</taxon>
        <taxon>Orchesellinae</taxon>
        <taxon>Orchesella</taxon>
    </lineage>
</organism>
<feature type="transmembrane region" description="Helical" evidence="9">
    <location>
        <begin position="1017"/>
        <end position="1035"/>
    </location>
</feature>
<dbReference type="GO" id="GO:0005261">
    <property type="term" value="F:monoatomic cation channel activity"/>
    <property type="evidence" value="ECO:0007669"/>
    <property type="project" value="TreeGrafter"/>
</dbReference>
<dbReference type="InterPro" id="IPR050927">
    <property type="entry name" value="TRPM"/>
</dbReference>
<dbReference type="Pfam" id="PF25508">
    <property type="entry name" value="TRPM2"/>
    <property type="match status" value="1"/>
</dbReference>
<evidence type="ECO:0000256" key="9">
    <source>
        <dbReference type="SAM" id="Phobius"/>
    </source>
</evidence>
<dbReference type="Pfam" id="PF00520">
    <property type="entry name" value="Ion_trans"/>
    <property type="match status" value="1"/>
</dbReference>
<dbReference type="Pfam" id="PF18139">
    <property type="entry name" value="LSDAT_euk"/>
    <property type="match status" value="1"/>
</dbReference>
<proteinExistence type="predicted"/>
<dbReference type="OMA" id="DXLGQGV"/>
<keyword evidence="2" id="KW-0813">Transport</keyword>
<evidence type="ECO:0000256" key="6">
    <source>
        <dbReference type="ARBA" id="ARBA00023136"/>
    </source>
</evidence>
<evidence type="ECO:0000256" key="3">
    <source>
        <dbReference type="ARBA" id="ARBA00022692"/>
    </source>
</evidence>
<accession>A0A1D2NL52</accession>
<evidence type="ECO:0000259" key="10">
    <source>
        <dbReference type="Pfam" id="PF00520"/>
    </source>
</evidence>
<keyword evidence="14" id="KW-1185">Reference proteome</keyword>
<evidence type="ECO:0000256" key="1">
    <source>
        <dbReference type="ARBA" id="ARBA00004141"/>
    </source>
</evidence>
<dbReference type="GO" id="GO:0030001">
    <property type="term" value="P:metal ion transport"/>
    <property type="evidence" value="ECO:0007669"/>
    <property type="project" value="TreeGrafter"/>
</dbReference>
<feature type="domain" description="TRPM SLOG" evidence="11">
    <location>
        <begin position="69"/>
        <end position="333"/>
    </location>
</feature>
<feature type="compositionally biased region" description="Basic and acidic residues" evidence="8">
    <location>
        <begin position="1291"/>
        <end position="1301"/>
    </location>
</feature>
<dbReference type="InterPro" id="IPR057366">
    <property type="entry name" value="TRPM-like"/>
</dbReference>
<comment type="caution">
    <text evidence="13">The sequence shown here is derived from an EMBL/GenBank/DDBJ whole genome shotgun (WGS) entry which is preliminary data.</text>
</comment>
<dbReference type="InterPro" id="IPR041491">
    <property type="entry name" value="TRPM_SLOG"/>
</dbReference>
<dbReference type="Proteomes" id="UP000094527">
    <property type="component" value="Unassembled WGS sequence"/>
</dbReference>
<evidence type="ECO:0000256" key="7">
    <source>
        <dbReference type="ARBA" id="ARBA00023303"/>
    </source>
</evidence>
<evidence type="ECO:0000256" key="8">
    <source>
        <dbReference type="SAM" id="MobiDB-lite"/>
    </source>
</evidence>
<dbReference type="InterPro" id="IPR005821">
    <property type="entry name" value="Ion_trans_dom"/>
</dbReference>
<evidence type="ECO:0000256" key="2">
    <source>
        <dbReference type="ARBA" id="ARBA00022448"/>
    </source>
</evidence>
<comment type="subcellular location">
    <subcellularLocation>
        <location evidence="1">Membrane</location>
        <topology evidence="1">Multi-pass membrane protein</topology>
    </subcellularLocation>
</comment>
<evidence type="ECO:0000313" key="14">
    <source>
        <dbReference type="Proteomes" id="UP000094527"/>
    </source>
</evidence>
<evidence type="ECO:0000313" key="13">
    <source>
        <dbReference type="EMBL" id="ODN05967.1"/>
    </source>
</evidence>
<keyword evidence="13" id="KW-0675">Receptor</keyword>
<keyword evidence="5" id="KW-0406">Ion transport</keyword>
<dbReference type="EMBL" id="LJIJ01000012">
    <property type="protein sequence ID" value="ODN05967.1"/>
    <property type="molecule type" value="Genomic_DNA"/>
</dbReference>
<evidence type="ECO:0000259" key="11">
    <source>
        <dbReference type="Pfam" id="PF18139"/>
    </source>
</evidence>
<dbReference type="OrthoDB" id="301415at2759"/>